<accession>A0A2K1JIJ8</accession>
<feature type="region of interest" description="Disordered" evidence="1">
    <location>
        <begin position="1"/>
        <end position="37"/>
    </location>
</feature>
<keyword evidence="2" id="KW-0812">Transmembrane</keyword>
<reference evidence="4" key="3">
    <citation type="submission" date="2020-12" db="UniProtKB">
        <authorList>
            <consortium name="EnsemblPlants"/>
        </authorList>
    </citation>
    <scope>IDENTIFICATION</scope>
</reference>
<feature type="transmembrane region" description="Helical" evidence="2">
    <location>
        <begin position="41"/>
        <end position="59"/>
    </location>
</feature>
<proteinExistence type="predicted"/>
<evidence type="ECO:0000313" key="4">
    <source>
        <dbReference type="EnsemblPlants" id="PAC:32959752.CDS.1"/>
    </source>
</evidence>
<evidence type="ECO:0000256" key="1">
    <source>
        <dbReference type="SAM" id="MobiDB-lite"/>
    </source>
</evidence>
<sequence>MERARGPHVAHNSIAAPGSVSASSSPSLPPLRTSSSSSTPFLRLFLLFRFVVAWLLLITRHEIDSLRCSLFSARLAMRCIG</sequence>
<dbReference type="EnsemblPlants" id="Pp3c14_20581V3.1">
    <property type="protein sequence ID" value="PAC:32959752.CDS.1"/>
    <property type="gene ID" value="Pp3c14_20581"/>
</dbReference>
<gene>
    <name evidence="3" type="ORF">PHYPA_018780</name>
</gene>
<evidence type="ECO:0000256" key="2">
    <source>
        <dbReference type="SAM" id="Phobius"/>
    </source>
</evidence>
<organism evidence="3">
    <name type="scientific">Physcomitrium patens</name>
    <name type="common">Spreading-leaved earth moss</name>
    <name type="synonym">Physcomitrella patens</name>
    <dbReference type="NCBI Taxonomy" id="3218"/>
    <lineage>
        <taxon>Eukaryota</taxon>
        <taxon>Viridiplantae</taxon>
        <taxon>Streptophyta</taxon>
        <taxon>Embryophyta</taxon>
        <taxon>Bryophyta</taxon>
        <taxon>Bryophytina</taxon>
        <taxon>Bryopsida</taxon>
        <taxon>Funariidae</taxon>
        <taxon>Funariales</taxon>
        <taxon>Funariaceae</taxon>
        <taxon>Physcomitrium</taxon>
    </lineage>
</organism>
<feature type="compositionally biased region" description="Low complexity" evidence="1">
    <location>
        <begin position="19"/>
        <end position="37"/>
    </location>
</feature>
<dbReference type="InParanoid" id="A0A2K1JIJ8"/>
<dbReference type="Gramene" id="Pp3c14_20581V3.1">
    <property type="protein sequence ID" value="PAC:32959752.CDS.1"/>
    <property type="gene ID" value="Pp3c14_20581"/>
</dbReference>
<dbReference type="AlphaFoldDB" id="A0A2K1JIJ8"/>
<evidence type="ECO:0000313" key="3">
    <source>
        <dbReference type="EMBL" id="PNR41377.1"/>
    </source>
</evidence>
<reference evidence="3 5" key="1">
    <citation type="journal article" date="2008" name="Science">
        <title>The Physcomitrella genome reveals evolutionary insights into the conquest of land by plants.</title>
        <authorList>
            <person name="Rensing S."/>
            <person name="Lang D."/>
            <person name="Zimmer A."/>
            <person name="Terry A."/>
            <person name="Salamov A."/>
            <person name="Shapiro H."/>
            <person name="Nishiyama T."/>
            <person name="Perroud P.-F."/>
            <person name="Lindquist E."/>
            <person name="Kamisugi Y."/>
            <person name="Tanahashi T."/>
            <person name="Sakakibara K."/>
            <person name="Fujita T."/>
            <person name="Oishi K."/>
            <person name="Shin-I T."/>
            <person name="Kuroki Y."/>
            <person name="Toyoda A."/>
            <person name="Suzuki Y."/>
            <person name="Hashimoto A."/>
            <person name="Yamaguchi K."/>
            <person name="Sugano A."/>
            <person name="Kohara Y."/>
            <person name="Fujiyama A."/>
            <person name="Anterola A."/>
            <person name="Aoki S."/>
            <person name="Ashton N."/>
            <person name="Barbazuk W.B."/>
            <person name="Barker E."/>
            <person name="Bennetzen J."/>
            <person name="Bezanilla M."/>
            <person name="Blankenship R."/>
            <person name="Cho S.H."/>
            <person name="Dutcher S."/>
            <person name="Estelle M."/>
            <person name="Fawcett J.A."/>
            <person name="Gundlach H."/>
            <person name="Hanada K."/>
            <person name="Heyl A."/>
            <person name="Hicks K.A."/>
            <person name="Hugh J."/>
            <person name="Lohr M."/>
            <person name="Mayer K."/>
            <person name="Melkozernov A."/>
            <person name="Murata T."/>
            <person name="Nelson D."/>
            <person name="Pils B."/>
            <person name="Prigge M."/>
            <person name="Reiss B."/>
            <person name="Renner T."/>
            <person name="Rombauts S."/>
            <person name="Rushton P."/>
            <person name="Sanderfoot A."/>
            <person name="Schween G."/>
            <person name="Shiu S.-H."/>
            <person name="Stueber K."/>
            <person name="Theodoulou F.L."/>
            <person name="Tu H."/>
            <person name="Van de Peer Y."/>
            <person name="Verrier P.J."/>
            <person name="Waters E."/>
            <person name="Wood A."/>
            <person name="Yang L."/>
            <person name="Cove D."/>
            <person name="Cuming A."/>
            <person name="Hasebe M."/>
            <person name="Lucas S."/>
            <person name="Mishler D.B."/>
            <person name="Reski R."/>
            <person name="Grigoriev I."/>
            <person name="Quatrano R.S."/>
            <person name="Boore J.L."/>
        </authorList>
    </citation>
    <scope>NUCLEOTIDE SEQUENCE [LARGE SCALE GENOMIC DNA]</scope>
    <source>
        <strain evidence="4 5">cv. Gransden 2004</strain>
    </source>
</reference>
<name>A0A2K1JIJ8_PHYPA</name>
<dbReference type="EMBL" id="ABEU02000014">
    <property type="protein sequence ID" value="PNR41377.1"/>
    <property type="molecule type" value="Genomic_DNA"/>
</dbReference>
<reference evidence="3 5" key="2">
    <citation type="journal article" date="2018" name="Plant J.">
        <title>The Physcomitrella patens chromosome-scale assembly reveals moss genome structure and evolution.</title>
        <authorList>
            <person name="Lang D."/>
            <person name="Ullrich K.K."/>
            <person name="Murat F."/>
            <person name="Fuchs J."/>
            <person name="Jenkins J."/>
            <person name="Haas F.B."/>
            <person name="Piednoel M."/>
            <person name="Gundlach H."/>
            <person name="Van Bel M."/>
            <person name="Meyberg R."/>
            <person name="Vives C."/>
            <person name="Morata J."/>
            <person name="Symeonidi A."/>
            <person name="Hiss M."/>
            <person name="Muchero W."/>
            <person name="Kamisugi Y."/>
            <person name="Saleh O."/>
            <person name="Blanc G."/>
            <person name="Decker E.L."/>
            <person name="van Gessel N."/>
            <person name="Grimwood J."/>
            <person name="Hayes R.D."/>
            <person name="Graham S.W."/>
            <person name="Gunter L.E."/>
            <person name="McDaniel S.F."/>
            <person name="Hoernstein S.N.W."/>
            <person name="Larsson A."/>
            <person name="Li F.W."/>
            <person name="Perroud P.F."/>
            <person name="Phillips J."/>
            <person name="Ranjan P."/>
            <person name="Rokshar D.S."/>
            <person name="Rothfels C.J."/>
            <person name="Schneider L."/>
            <person name="Shu S."/>
            <person name="Stevenson D.W."/>
            <person name="Thummler F."/>
            <person name="Tillich M."/>
            <person name="Villarreal Aguilar J.C."/>
            <person name="Widiez T."/>
            <person name="Wong G.K."/>
            <person name="Wymore A."/>
            <person name="Zhang Y."/>
            <person name="Zimmer A.D."/>
            <person name="Quatrano R.S."/>
            <person name="Mayer K.F.X."/>
            <person name="Goodstein D."/>
            <person name="Casacuberta J.M."/>
            <person name="Vandepoele K."/>
            <person name="Reski R."/>
            <person name="Cuming A.C."/>
            <person name="Tuskan G.A."/>
            <person name="Maumus F."/>
            <person name="Salse J."/>
            <person name="Schmutz J."/>
            <person name="Rensing S.A."/>
        </authorList>
    </citation>
    <scope>NUCLEOTIDE SEQUENCE [LARGE SCALE GENOMIC DNA]</scope>
    <source>
        <strain evidence="4 5">cv. Gransden 2004</strain>
    </source>
</reference>
<protein>
    <submittedName>
        <fullName evidence="3 4">Uncharacterized protein</fullName>
    </submittedName>
</protein>
<keyword evidence="2" id="KW-0472">Membrane</keyword>
<keyword evidence="2" id="KW-1133">Transmembrane helix</keyword>
<dbReference type="Proteomes" id="UP000006727">
    <property type="component" value="Chromosome 14"/>
</dbReference>
<evidence type="ECO:0000313" key="5">
    <source>
        <dbReference type="Proteomes" id="UP000006727"/>
    </source>
</evidence>
<keyword evidence="5" id="KW-1185">Reference proteome</keyword>